<dbReference type="Pfam" id="PF13229">
    <property type="entry name" value="Beta_helix"/>
    <property type="match status" value="1"/>
</dbReference>
<reference evidence="4" key="1">
    <citation type="submission" date="2019-10" db="EMBL/GenBank/DDBJ databases">
        <title>Lacipirellula parvula gen. nov., sp. nov., representing a lineage of planctomycetes widespread in freshwater anoxic habitats, and description of the family Lacipirellulaceae.</title>
        <authorList>
            <person name="Dedysh S.N."/>
            <person name="Kulichevskaya I.S."/>
            <person name="Beletsky A.V."/>
            <person name="Rakitin A.L."/>
            <person name="Mardanov A.V."/>
            <person name="Ivanova A.A."/>
            <person name="Saltykova V.X."/>
            <person name="Rijpstra W.I.C."/>
            <person name="Sinninghe Damste J.S."/>
            <person name="Ravin N.V."/>
        </authorList>
    </citation>
    <scope>NUCLEOTIDE SEQUENCE [LARGE SCALE GENOMIC DNA]</scope>
    <source>
        <strain evidence="4">PX69</strain>
    </source>
</reference>
<feature type="compositionally biased region" description="Polar residues" evidence="1">
    <location>
        <begin position="797"/>
        <end position="808"/>
    </location>
</feature>
<dbReference type="InterPro" id="IPR039448">
    <property type="entry name" value="Beta_helix"/>
</dbReference>
<dbReference type="InterPro" id="IPR012334">
    <property type="entry name" value="Pectin_lyas_fold"/>
</dbReference>
<accession>A0A5K7XAY7</accession>
<evidence type="ECO:0000313" key="4">
    <source>
        <dbReference type="Proteomes" id="UP000326837"/>
    </source>
</evidence>
<dbReference type="PANTHER" id="PTHR11319">
    <property type="entry name" value="G PROTEIN-COUPLED RECEPTOR-RELATED"/>
    <property type="match status" value="1"/>
</dbReference>
<dbReference type="AlphaFoldDB" id="A0A5K7XAY7"/>
<dbReference type="InterPro" id="IPR006626">
    <property type="entry name" value="PbH1"/>
</dbReference>
<dbReference type="EMBL" id="AP021861">
    <property type="protein sequence ID" value="BBO31506.1"/>
    <property type="molecule type" value="Genomic_DNA"/>
</dbReference>
<feature type="region of interest" description="Disordered" evidence="1">
    <location>
        <begin position="797"/>
        <end position="819"/>
    </location>
</feature>
<dbReference type="NCBIfam" id="NF041518">
    <property type="entry name" value="choice_anch_Q"/>
    <property type="match status" value="2"/>
</dbReference>
<dbReference type="InterPro" id="IPR011050">
    <property type="entry name" value="Pectin_lyase_fold/virulence"/>
</dbReference>
<evidence type="ECO:0000256" key="1">
    <source>
        <dbReference type="SAM" id="MobiDB-lite"/>
    </source>
</evidence>
<dbReference type="Proteomes" id="UP000326837">
    <property type="component" value="Chromosome"/>
</dbReference>
<dbReference type="Gene3D" id="2.160.20.10">
    <property type="entry name" value="Single-stranded right-handed beta-helix, Pectin lyase-like"/>
    <property type="match status" value="2"/>
</dbReference>
<evidence type="ECO:0000259" key="2">
    <source>
        <dbReference type="Pfam" id="PF13229"/>
    </source>
</evidence>
<name>A0A5K7XAY7_9BACT</name>
<dbReference type="RefSeq" id="WP_152097646.1">
    <property type="nucleotide sequence ID" value="NZ_AP021861.1"/>
</dbReference>
<organism evidence="3 4">
    <name type="scientific">Lacipirellula parvula</name>
    <dbReference type="NCBI Taxonomy" id="2650471"/>
    <lineage>
        <taxon>Bacteria</taxon>
        <taxon>Pseudomonadati</taxon>
        <taxon>Planctomycetota</taxon>
        <taxon>Planctomycetia</taxon>
        <taxon>Pirellulales</taxon>
        <taxon>Lacipirellulaceae</taxon>
        <taxon>Lacipirellula</taxon>
    </lineage>
</organism>
<gene>
    <name evidence="3" type="ORF">PLANPX_1118</name>
</gene>
<dbReference type="InterPro" id="IPR059226">
    <property type="entry name" value="Choice_anch_Q_dom"/>
</dbReference>
<dbReference type="PANTHER" id="PTHR11319:SF35">
    <property type="entry name" value="OUTER MEMBRANE PROTEIN PMPC-RELATED"/>
    <property type="match status" value="1"/>
</dbReference>
<dbReference type="SMART" id="SM00710">
    <property type="entry name" value="PbH1"/>
    <property type="match status" value="11"/>
</dbReference>
<dbReference type="SUPFAM" id="SSF51126">
    <property type="entry name" value="Pectin lyase-like"/>
    <property type="match status" value="3"/>
</dbReference>
<evidence type="ECO:0000313" key="3">
    <source>
        <dbReference type="EMBL" id="BBO31506.1"/>
    </source>
</evidence>
<dbReference type="KEGG" id="lpav:PLANPX_1118"/>
<keyword evidence="4" id="KW-1185">Reference proteome</keyword>
<protein>
    <recommendedName>
        <fullName evidence="2">Right handed beta helix domain-containing protein</fullName>
    </recommendedName>
</protein>
<proteinExistence type="predicted"/>
<feature type="domain" description="Right handed beta helix" evidence="2">
    <location>
        <begin position="733"/>
        <end position="871"/>
    </location>
</feature>
<sequence length="1145" mass="117433">MAGRYFRRARRAAADLPDRSFRGRRRALRCEPLEDRRLLAVLTVDTELDVVDFNDGLMSLREAVFVANTVAGVDEIRFDFGDDEPATMLLTGGEIAITEGLAIIGLGSDVFTIDAQLNSRIFSVSGDGADLELTGMTLLNGRTTADNLTTSEITQQTHSGGAIRSAAGATLNIDDVVIRGSRVTGANASGGAIFASASLTVANSVISGNSASGRNGVGGGVAATGSASITATTVSGNTASRGGGASVSSAGRLYVDRSTFSNNLAVDSFAALGGAIYSTGWTELTSSTISANAARTTGFDSVAQGAGIWSSGRMEIAHSTVVANTASSVGAGATASGGGVYANHSAAAHFLVDHTIVAGNFATEGPAEMRVGDGPLEMHYSLLGDNDGTLLAEAPIGWADEYGNLIGGPMYGFIDPLLDGLEDNGGPTRTHALLPGSPAIFAGNPWTLPGGDTPEFDQRGAGHSRRAGARIDIGAVEYSGRTLIVDSLADDVDGDYGAGKFTLREALAVANENADYDVIEFSTSLLTSGPATIYLKNGELAITQEVAIYGPGEELLSINGRENSAYSRVINSSANMEFRGLTITAGKKGGSTAGGGIISTKDLTLIDVAVTDCNAGTGAGINGVNLTLIASRVEGNKAFQGTGGIVLTGNLYMDRSILRGNSHETDGQYSAGGLTVWPEYSRREVIVANSLISGNTGSLQGGTGAMRVYADLFIMYNTVVADNSGRFVGGLAIDSRQVFIMNSSVVRNVGQGISITTSYNTVIEDSTISGNRAPLFGGGGGGGGGVSAPSGLTIRRSTITNNSLPGSNGQPGAGSGISTPSRLVLENSIVAGNNGPDAPDIGLSATGTINASNSLIGDNRGTALVETHGDNDQKGNYIGGPVGGLLSPGLGPLMDNGGPRLPEGYLMPTHLPLPGSRVINRGNLVAQPGDGATPEFDQRGEPYSRVVGGRIDIGAVEAPVYSGSATGDFNQDLKVDGADFLAWQRGYGKTDAVVSDGDGLRDGQVDGNDLAIWKQQYGAVVPRVEPAAMSVVEVLQSASAAGALLVARKPAAAGVAEEIEAPHWSVPLTPALEGFARRADAAELLAAKWAAFALQGEVRSAAFDSPWRGVERRAAEDGLLAVAEVDGAFEEGEGMERSAWELTGR</sequence>